<dbReference type="AlphaFoldDB" id="A0A1Y4W120"/>
<dbReference type="Proteomes" id="UP000195859">
    <property type="component" value="Unassembled WGS sequence"/>
</dbReference>
<proteinExistence type="predicted"/>
<dbReference type="EMBL" id="NFLZ01000012">
    <property type="protein sequence ID" value="OUQ76062.1"/>
    <property type="molecule type" value="Genomic_DNA"/>
</dbReference>
<name>A0A1Y4W120_9LACO</name>
<dbReference type="EMBL" id="NFLS01000011">
    <property type="protein sequence ID" value="OUQ56176.1"/>
    <property type="molecule type" value="Genomic_DNA"/>
</dbReference>
<reference evidence="3 4" key="1">
    <citation type="submission" date="2017-04" db="EMBL/GenBank/DDBJ databases">
        <title>Function of individual gut microbiota members based on whole genome sequencing of pure cultures obtained from chicken caecum.</title>
        <authorList>
            <person name="Medvecky M."/>
            <person name="Cejkova D."/>
            <person name="Polansky O."/>
            <person name="Karasova D."/>
            <person name="Kubasova T."/>
            <person name="Cizek A."/>
            <person name="Rychlik I."/>
        </authorList>
    </citation>
    <scope>NUCLEOTIDE SEQUENCE [LARGE SCALE GENOMIC DNA]</scope>
    <source>
        <strain evidence="3">An101</strain>
        <strain evidence="4">An115</strain>
    </source>
</reference>
<comment type="caution">
    <text evidence="2">The sequence shown here is derived from an EMBL/GenBank/DDBJ whole genome shotgun (WGS) entry which is preliminary data.</text>
</comment>
<evidence type="ECO:0000313" key="1">
    <source>
        <dbReference type="EMBL" id="OUQ56176.1"/>
    </source>
</evidence>
<dbReference type="RefSeq" id="WP_087176348.1">
    <property type="nucleotide sequence ID" value="NZ_CANCWP010000020.1"/>
</dbReference>
<organism evidence="2 3">
    <name type="scientific">Lactobacillus gallinarum</name>
    <dbReference type="NCBI Taxonomy" id="52242"/>
    <lineage>
        <taxon>Bacteria</taxon>
        <taxon>Bacillati</taxon>
        <taxon>Bacillota</taxon>
        <taxon>Bacilli</taxon>
        <taxon>Lactobacillales</taxon>
        <taxon>Lactobacillaceae</taxon>
        <taxon>Lactobacillus</taxon>
    </lineage>
</organism>
<protein>
    <submittedName>
        <fullName evidence="2">Uncharacterized protein</fullName>
    </submittedName>
</protein>
<reference evidence="2" key="2">
    <citation type="journal article" date="2018" name="BMC Genomics">
        <title>Whole genome sequencing and function prediction of 133 gut anaerobes isolated from chicken caecum in pure cultures.</title>
        <authorList>
            <person name="Medvecky M."/>
            <person name="Cejkova D."/>
            <person name="Polansky O."/>
            <person name="Karasova D."/>
            <person name="Kubasova T."/>
            <person name="Cizek A."/>
            <person name="Rychlik I."/>
        </authorList>
    </citation>
    <scope>NUCLEOTIDE SEQUENCE</scope>
    <source>
        <strain evidence="2">An101</strain>
        <strain evidence="1">An115</strain>
    </source>
</reference>
<evidence type="ECO:0000313" key="2">
    <source>
        <dbReference type="EMBL" id="OUQ76062.1"/>
    </source>
</evidence>
<evidence type="ECO:0000313" key="3">
    <source>
        <dbReference type="Proteomes" id="UP000195859"/>
    </source>
</evidence>
<evidence type="ECO:0000313" key="4">
    <source>
        <dbReference type="Proteomes" id="UP000196293"/>
    </source>
</evidence>
<accession>A0A1Y4W120</accession>
<gene>
    <name evidence="2" type="ORF">B5E44_05780</name>
    <name evidence="1" type="ORF">B5E59_05620</name>
</gene>
<dbReference type="Proteomes" id="UP000196293">
    <property type="component" value="Unassembled WGS sequence"/>
</dbReference>
<sequence length="93" mass="11310">MKALTKQFGYNYLYIFNVQKVIRILTIYREWLLSQSNLDFDELYHYSQERENIEYCNNIKEYLNLHPELYPDADVLVEFFGDDSNEQNINLDN</sequence>
<keyword evidence="4" id="KW-1185">Reference proteome</keyword>